<dbReference type="AlphaFoldDB" id="A0A0C9S6K0"/>
<dbReference type="Gene3D" id="1.10.510.10">
    <property type="entry name" value="Transferase(Phosphotransferase) domain 1"/>
    <property type="match status" value="1"/>
</dbReference>
<feature type="binding site" evidence="9">
    <location>
        <position position="376"/>
    </location>
    <ligand>
        <name>ATP</name>
        <dbReference type="ChEBI" id="CHEBI:30616"/>
    </ligand>
</feature>
<evidence type="ECO:0000256" key="1">
    <source>
        <dbReference type="ARBA" id="ARBA00002571"/>
    </source>
</evidence>
<evidence type="ECO:0000256" key="3">
    <source>
        <dbReference type="ARBA" id="ARBA00022679"/>
    </source>
</evidence>
<dbReference type="InterPro" id="IPR017441">
    <property type="entry name" value="Protein_kinase_ATP_BS"/>
</dbReference>
<evidence type="ECO:0000256" key="2">
    <source>
        <dbReference type="ARBA" id="ARBA00022527"/>
    </source>
</evidence>
<keyword evidence="8" id="KW-0325">Glycoprotein</keyword>
<evidence type="ECO:0000313" key="15">
    <source>
        <dbReference type="EMBL" id="JAG86653.1"/>
    </source>
</evidence>
<evidence type="ECO:0000256" key="11">
    <source>
        <dbReference type="SAM" id="Phobius"/>
    </source>
</evidence>
<dbReference type="Gene3D" id="3.30.430.20">
    <property type="entry name" value="Gnk2 domain, C-X8-C-X2-C motif"/>
    <property type="match status" value="2"/>
</dbReference>
<evidence type="ECO:0000256" key="9">
    <source>
        <dbReference type="PROSITE-ProRule" id="PRU10141"/>
    </source>
</evidence>
<evidence type="ECO:0000256" key="12">
    <source>
        <dbReference type="SAM" id="SignalP"/>
    </source>
</evidence>
<proteinExistence type="predicted"/>
<dbReference type="InterPro" id="IPR000719">
    <property type="entry name" value="Prot_kinase_dom"/>
</dbReference>
<keyword evidence="5" id="KW-0418">Kinase</keyword>
<dbReference type="Pfam" id="PF07714">
    <property type="entry name" value="PK_Tyr_Ser-Thr"/>
    <property type="match status" value="1"/>
</dbReference>
<dbReference type="PROSITE" id="PS00108">
    <property type="entry name" value="PROTEIN_KINASE_ST"/>
    <property type="match status" value="1"/>
</dbReference>
<accession>A0A0C9S6K0</accession>
<feature type="domain" description="Gnk2-homologous" evidence="14">
    <location>
        <begin position="140"/>
        <end position="246"/>
    </location>
</feature>
<dbReference type="PANTHER" id="PTHR47973">
    <property type="entry name" value="CYSTEINE-RICH RECEPTOR-LIKE PROTEIN KINASE 3"/>
    <property type="match status" value="1"/>
</dbReference>
<evidence type="ECO:0000256" key="10">
    <source>
        <dbReference type="SAM" id="MobiDB-lite"/>
    </source>
</evidence>
<keyword evidence="2" id="KW-0723">Serine/threonine-protein kinase</keyword>
<feature type="region of interest" description="Disordered" evidence="10">
    <location>
        <begin position="250"/>
        <end position="271"/>
    </location>
</feature>
<feature type="signal peptide" evidence="12">
    <location>
        <begin position="1"/>
        <end position="26"/>
    </location>
</feature>
<dbReference type="SMART" id="SM00220">
    <property type="entry name" value="S_TKc"/>
    <property type="match status" value="1"/>
</dbReference>
<dbReference type="FunFam" id="1.10.510.10:FF:000336">
    <property type="entry name" value="Cysteine-rich receptor-like protein kinase 2"/>
    <property type="match status" value="1"/>
</dbReference>
<dbReference type="InterPro" id="IPR038408">
    <property type="entry name" value="GNK2_sf"/>
</dbReference>
<evidence type="ECO:0000259" key="13">
    <source>
        <dbReference type="PROSITE" id="PS50011"/>
    </source>
</evidence>
<evidence type="ECO:0000256" key="4">
    <source>
        <dbReference type="ARBA" id="ARBA00022741"/>
    </source>
</evidence>
<keyword evidence="12" id="KW-0732">Signal</keyword>
<dbReference type="SUPFAM" id="SSF56112">
    <property type="entry name" value="Protein kinase-like (PK-like)"/>
    <property type="match status" value="1"/>
</dbReference>
<keyword evidence="11" id="KW-1133">Transmembrane helix</keyword>
<feature type="transmembrane region" description="Helical" evidence="11">
    <location>
        <begin position="280"/>
        <end position="300"/>
    </location>
</feature>
<organism evidence="15">
    <name type="scientific">Wollemia nobilis</name>
    <dbReference type="NCBI Taxonomy" id="56998"/>
    <lineage>
        <taxon>Eukaryota</taxon>
        <taxon>Viridiplantae</taxon>
        <taxon>Streptophyta</taxon>
        <taxon>Embryophyta</taxon>
        <taxon>Tracheophyta</taxon>
        <taxon>Spermatophyta</taxon>
        <taxon>Pinopsida</taxon>
        <taxon>Pinidae</taxon>
        <taxon>Conifers II</taxon>
        <taxon>Araucariales</taxon>
        <taxon>Araucariaceae</taxon>
        <taxon>Wollemia</taxon>
    </lineage>
</organism>
<keyword evidence="11" id="KW-0812">Transmembrane</keyword>
<sequence length="673" mass="74332">MVPANLWFNLILCLVPLLLPPLAVEADPEDTAVYLFCDQGPNYSRGSAFARGLNLVLNSLEDKVSRSGYNITSYEETNVTIYGLAQCRGDLSSADCKTCISTGKQKLLQQCNNISASYILDGCFLRYETYKFYSKLKLDLDTALILYNTQNSTDRKGFNRTVALLLTDVINEAISSSNHFSTKSIPGPSPVTIYSLAQCFRDLTVAECRECLSTVKKYLFKSLPEGALGAQVPNKYCILRYETYQFFNTSVSSPPPPSPGKGFPAPTTGRNSHSKSKLPIILGAIGGGVILFLLLGMLLWKRKAISGLRQKLISPDQAPTENAGVPEGLWDTKLGFKYETLKTATDNFNPVNKLGEGGFGAVYKGVLPDNRNVAVKRLFINARHGMHEFSNEVQLISQVKHKNLVMLLGCSLDGPEHLLVYEYLPNRSLDQFLFDPNKRKTLDWQKRFDMIVAIAGGLAYLHEESEIRIIHRDIKASNILLDEKLKPKIADFGLARLFAEDQSHLSTGVAGTLGYMAPEYIMHGQLTEKADVFSFGVLLLEIVSGKKNNSVLSEEDMLPLLDATWKHYEAGTISETIDPCLKQSMLYSEEMCRVSHIALLCTQGSAQLRPTMSEIVVMLTGKDNSLPLPTQPAMIDLNNAEHAKAAFEAANENLHNSVSVTVNDATCSVVEPR</sequence>
<feature type="domain" description="Gnk2-homologous" evidence="14">
    <location>
        <begin position="31"/>
        <end position="132"/>
    </location>
</feature>
<dbReference type="Gene3D" id="3.30.200.20">
    <property type="entry name" value="Phosphorylase Kinase, domain 1"/>
    <property type="match status" value="1"/>
</dbReference>
<dbReference type="PROSITE" id="PS51473">
    <property type="entry name" value="GNK2"/>
    <property type="match status" value="2"/>
</dbReference>
<dbReference type="GO" id="GO:0005524">
    <property type="term" value="F:ATP binding"/>
    <property type="evidence" value="ECO:0007669"/>
    <property type="project" value="UniProtKB-UniRule"/>
</dbReference>
<dbReference type="InterPro" id="IPR008271">
    <property type="entry name" value="Ser/Thr_kinase_AS"/>
</dbReference>
<dbReference type="Pfam" id="PF01657">
    <property type="entry name" value="Stress-antifung"/>
    <property type="match status" value="2"/>
</dbReference>
<dbReference type="CDD" id="cd14066">
    <property type="entry name" value="STKc_IRAK"/>
    <property type="match status" value="1"/>
</dbReference>
<dbReference type="PROSITE" id="PS00107">
    <property type="entry name" value="PROTEIN_KINASE_ATP"/>
    <property type="match status" value="1"/>
</dbReference>
<evidence type="ECO:0000256" key="8">
    <source>
        <dbReference type="ARBA" id="ARBA00023180"/>
    </source>
</evidence>
<dbReference type="InterPro" id="IPR052059">
    <property type="entry name" value="CR_Ser/Thr_kinase"/>
</dbReference>
<protein>
    <submittedName>
        <fullName evidence="15">TSA: Wollemia nobilis Ref_Wollemi_Transcript_14658_2202 transcribed RNA sequence</fullName>
    </submittedName>
</protein>
<dbReference type="FunFam" id="3.30.200.20:FF:000177">
    <property type="entry name" value="Cysteine-rich receptor-like protein kinase 2"/>
    <property type="match status" value="1"/>
</dbReference>
<evidence type="ECO:0000259" key="14">
    <source>
        <dbReference type="PROSITE" id="PS51473"/>
    </source>
</evidence>
<dbReference type="InterPro" id="IPR002902">
    <property type="entry name" value="GNK2"/>
</dbReference>
<name>A0A0C9S6K0_9CONI</name>
<evidence type="ECO:0000256" key="6">
    <source>
        <dbReference type="ARBA" id="ARBA00022840"/>
    </source>
</evidence>
<dbReference type="CDD" id="cd23509">
    <property type="entry name" value="Gnk2-like"/>
    <property type="match status" value="2"/>
</dbReference>
<reference evidence="15" key="1">
    <citation type="submission" date="2015-02" db="EMBL/GenBank/DDBJ databases">
        <title>A transcriptome of Wollemia nobilis - a relic of Gondwana.</title>
        <authorList>
            <person name="Chia J.Y."/>
            <person name="Leong Y.S."/>
            <person name="Abdul Karim S."/>
            <person name="Wan Azmi N."/>
            <person name="Hercus R."/>
            <person name="Croft L."/>
        </authorList>
    </citation>
    <scope>NUCLEOTIDE SEQUENCE</scope>
    <source>
        <strain evidence="15">MaeBrown</strain>
        <tissue evidence="15">Leaf</tissue>
    </source>
</reference>
<keyword evidence="11" id="KW-0472">Membrane</keyword>
<feature type="chain" id="PRO_5002202950" evidence="12">
    <location>
        <begin position="27"/>
        <end position="673"/>
    </location>
</feature>
<comment type="function">
    <text evidence="1">Exerts antifungal activity through its carbohydrate-binding specificity.</text>
</comment>
<keyword evidence="3" id="KW-0808">Transferase</keyword>
<dbReference type="PROSITE" id="PS50011">
    <property type="entry name" value="PROTEIN_KINASE_DOM"/>
    <property type="match status" value="1"/>
</dbReference>
<evidence type="ECO:0000256" key="7">
    <source>
        <dbReference type="ARBA" id="ARBA00023170"/>
    </source>
</evidence>
<dbReference type="InterPro" id="IPR011009">
    <property type="entry name" value="Kinase-like_dom_sf"/>
</dbReference>
<evidence type="ECO:0000256" key="5">
    <source>
        <dbReference type="ARBA" id="ARBA00022777"/>
    </source>
</evidence>
<keyword evidence="6 9" id="KW-0067">ATP-binding</keyword>
<keyword evidence="4 9" id="KW-0547">Nucleotide-binding</keyword>
<dbReference type="EMBL" id="GCHU01014574">
    <property type="protein sequence ID" value="JAG86653.1"/>
    <property type="molecule type" value="Transcribed_RNA"/>
</dbReference>
<feature type="domain" description="Protein kinase" evidence="13">
    <location>
        <begin position="348"/>
        <end position="634"/>
    </location>
</feature>
<dbReference type="InterPro" id="IPR001245">
    <property type="entry name" value="Ser-Thr/Tyr_kinase_cat_dom"/>
</dbReference>
<keyword evidence="7" id="KW-0675">Receptor</keyword>
<dbReference type="GO" id="GO:0004674">
    <property type="term" value="F:protein serine/threonine kinase activity"/>
    <property type="evidence" value="ECO:0007669"/>
    <property type="project" value="UniProtKB-KW"/>
</dbReference>